<dbReference type="Proteomes" id="UP001203423">
    <property type="component" value="Unassembled WGS sequence"/>
</dbReference>
<accession>A0ABT0LGZ5</accession>
<evidence type="ECO:0000259" key="2">
    <source>
        <dbReference type="Pfam" id="PF00930"/>
    </source>
</evidence>
<evidence type="ECO:0000259" key="1">
    <source>
        <dbReference type="Pfam" id="PF00326"/>
    </source>
</evidence>
<dbReference type="InterPro" id="IPR002469">
    <property type="entry name" value="Peptidase_S9B_N"/>
</dbReference>
<dbReference type="Gene3D" id="2.140.10.30">
    <property type="entry name" value="Dipeptidylpeptidase IV, N-terminal domain"/>
    <property type="match status" value="1"/>
</dbReference>
<dbReference type="InterPro" id="IPR001375">
    <property type="entry name" value="Peptidase_S9_cat"/>
</dbReference>
<dbReference type="PANTHER" id="PTHR11731:SF193">
    <property type="entry name" value="DIPEPTIDYL PEPTIDASE 9"/>
    <property type="match status" value="1"/>
</dbReference>
<dbReference type="EMBL" id="JAKIKS010000119">
    <property type="protein sequence ID" value="MCL1126968.1"/>
    <property type="molecule type" value="Genomic_DNA"/>
</dbReference>
<dbReference type="InterPro" id="IPR029058">
    <property type="entry name" value="AB_hydrolase_fold"/>
</dbReference>
<feature type="domain" description="Peptidase S9 prolyl oligopeptidase catalytic" evidence="1">
    <location>
        <begin position="534"/>
        <end position="731"/>
    </location>
</feature>
<organism evidence="3 4">
    <name type="scientific">Shewanella surugensis</name>
    <dbReference type="NCBI Taxonomy" id="212020"/>
    <lineage>
        <taxon>Bacteria</taxon>
        <taxon>Pseudomonadati</taxon>
        <taxon>Pseudomonadota</taxon>
        <taxon>Gammaproteobacteria</taxon>
        <taxon>Alteromonadales</taxon>
        <taxon>Shewanellaceae</taxon>
        <taxon>Shewanella</taxon>
    </lineage>
</organism>
<dbReference type="SUPFAM" id="SSF82171">
    <property type="entry name" value="DPP6 N-terminal domain-like"/>
    <property type="match status" value="1"/>
</dbReference>
<dbReference type="PANTHER" id="PTHR11731">
    <property type="entry name" value="PROTEASE FAMILY S9B,C DIPEPTIDYL-PEPTIDASE IV-RELATED"/>
    <property type="match status" value="1"/>
</dbReference>
<comment type="caution">
    <text evidence="3">The sequence shown here is derived from an EMBL/GenBank/DDBJ whole genome shotgun (WGS) entry which is preliminary data.</text>
</comment>
<dbReference type="InterPro" id="IPR050278">
    <property type="entry name" value="Serine_Prot_S9B/DPPIV"/>
</dbReference>
<dbReference type="RefSeq" id="WP_248942387.1">
    <property type="nucleotide sequence ID" value="NZ_JAKIKS010000119.1"/>
</dbReference>
<keyword evidence="4" id="KW-1185">Reference proteome</keyword>
<feature type="domain" description="Dipeptidylpeptidase IV N-terminal" evidence="2">
    <location>
        <begin position="119"/>
        <end position="443"/>
    </location>
</feature>
<sequence>MTVKTSEMLPSVHGGQAAFSIERFNASPALAGVAPLGVKLSPDGTRVTYLVGRQDNQHFYDLWQMEVKSGKKSRLIDADQLVAAALSDEEKARRERQRIYGQGIMAYFWSQDSQAILLPTSDKLYYFSVVTGKVTSLAIGEGFVTDARFSPEGHYVSFVREQNLFTFDLKKNALRQLTRDGGGAIKNAMAEFVAQEEMDRMTGYWWAPDESAIAFTQIDESGVELITRNEIYADGIKLTQQRYPYAGKPNVEIALGVVTLSSGDIDWVSLGEEKDMYLPRVKWLPNSEELSFQWQSRDQHLLDLNVVSRVDLKKPQVLIEEKSHAWVNLNDDLFFLKKQAAFIWASERDGFKHLYLYDLKGQVQRQLTHGQWAVDKLEYVDEKESWVYFTGRKTTVVEKQLYRVPLTGGDIEAVSQLSGTHQIIFAENSPIYLDNFSSLSQPPQISLHNDVGQRLMWIEQNEVIASHPLYPFFGRWQLPEWGEIEAEDGQELVYRLFKPTNFNSKKQYPVVVRVYGGPHAQLVVNAWSEQDYFTQYLLQQGFIVYQLDNRGSANRGTQFEQVIYQHLGNAELNDQLLGVNYLKSLPFVDGNNIAIYGHSYGGYMALMSIFKAPNVFKAAIAGAPVSDWDLYDTHYTERYLGSPQDNAEGYQASSVFPYVQGYESGLLMYHGMADDNVLFENSTRVYKALQDEGKLFQMIDYPGSKHSMRGEKVRNHLYRSLTDFLARQLKGQTE</sequence>
<dbReference type="Pfam" id="PF00326">
    <property type="entry name" value="Peptidase_S9"/>
    <property type="match status" value="1"/>
</dbReference>
<proteinExistence type="predicted"/>
<name>A0ABT0LGZ5_9GAMM</name>
<dbReference type="Gene3D" id="3.40.50.1820">
    <property type="entry name" value="alpha/beta hydrolase"/>
    <property type="match status" value="1"/>
</dbReference>
<dbReference type="SUPFAM" id="SSF53474">
    <property type="entry name" value="alpha/beta-Hydrolases"/>
    <property type="match status" value="1"/>
</dbReference>
<reference evidence="3 4" key="1">
    <citation type="submission" date="2022-01" db="EMBL/GenBank/DDBJ databases">
        <title>Whole genome-based taxonomy of the Shewanellaceae.</title>
        <authorList>
            <person name="Martin-Rodriguez A.J."/>
        </authorList>
    </citation>
    <scope>NUCLEOTIDE SEQUENCE [LARGE SCALE GENOMIC DNA]</scope>
    <source>
        <strain evidence="3 4">DSM 17177</strain>
    </source>
</reference>
<gene>
    <name evidence="3" type="ORF">L2764_21440</name>
</gene>
<dbReference type="Pfam" id="PF00930">
    <property type="entry name" value="DPPIV_N"/>
    <property type="match status" value="1"/>
</dbReference>
<protein>
    <submittedName>
        <fullName evidence="3">S9 family peptidase</fullName>
    </submittedName>
</protein>
<evidence type="ECO:0000313" key="3">
    <source>
        <dbReference type="EMBL" id="MCL1126968.1"/>
    </source>
</evidence>
<evidence type="ECO:0000313" key="4">
    <source>
        <dbReference type="Proteomes" id="UP001203423"/>
    </source>
</evidence>